<dbReference type="Pfam" id="PF25231">
    <property type="entry name" value="DUF7847"/>
    <property type="match status" value="1"/>
</dbReference>
<keyword evidence="1" id="KW-0812">Transmembrane</keyword>
<accession>A0A6J6ELV7</accession>
<feature type="transmembrane region" description="Helical" evidence="1">
    <location>
        <begin position="222"/>
        <end position="249"/>
    </location>
</feature>
<feature type="domain" description="DUF7847" evidence="2">
    <location>
        <begin position="16"/>
        <end position="293"/>
    </location>
</feature>
<name>A0A6J6ELV7_9ZZZZ</name>
<dbReference type="InterPro" id="IPR057169">
    <property type="entry name" value="DUF7847"/>
</dbReference>
<dbReference type="AlphaFoldDB" id="A0A6J6ELV7"/>
<evidence type="ECO:0000256" key="1">
    <source>
        <dbReference type="SAM" id="Phobius"/>
    </source>
</evidence>
<feature type="transmembrane region" description="Helical" evidence="1">
    <location>
        <begin position="35"/>
        <end position="58"/>
    </location>
</feature>
<dbReference type="EMBL" id="CAEZTU010000018">
    <property type="protein sequence ID" value="CAB4576389.1"/>
    <property type="molecule type" value="Genomic_DNA"/>
</dbReference>
<keyword evidence="1" id="KW-0472">Membrane</keyword>
<sequence length="310" mass="33009">MTQGPGPNLIPLTKLTLGEILSGSLNSLRRMPKTLLGIGLFSGFIVGIATVMASALFVRNGESLELPQIPNPSSTLNQEQLEELLTALGPTLRIAVVTTLVLFVVQTISAGMFTHIIGNAIIGKKINAAESWTKTKPQLGRIIVVSLISFLFPILAIVAGSSIGVALTGISNLFVFVGLGIGLVGAIYMWISLYVIVPTLVLEDTTLKGALKRSFYLAKANILRIFGIGIMGIITSQAISIVVSTPFALFAQTGADQDPTTSSVFMSTMGSVIGYTFMLPFVATFTTLLYTDLRIRKENLATDLNKAANQ</sequence>
<keyword evidence="1" id="KW-1133">Transmembrane helix</keyword>
<organism evidence="3">
    <name type="scientific">freshwater metagenome</name>
    <dbReference type="NCBI Taxonomy" id="449393"/>
    <lineage>
        <taxon>unclassified sequences</taxon>
        <taxon>metagenomes</taxon>
        <taxon>ecological metagenomes</taxon>
    </lineage>
</organism>
<feature type="transmembrane region" description="Helical" evidence="1">
    <location>
        <begin position="269"/>
        <end position="290"/>
    </location>
</feature>
<feature type="transmembrane region" description="Helical" evidence="1">
    <location>
        <begin position="173"/>
        <end position="201"/>
    </location>
</feature>
<evidence type="ECO:0000259" key="2">
    <source>
        <dbReference type="Pfam" id="PF25231"/>
    </source>
</evidence>
<proteinExistence type="predicted"/>
<gene>
    <name evidence="3" type="ORF">UFOPK1740_00592</name>
</gene>
<feature type="transmembrane region" description="Helical" evidence="1">
    <location>
        <begin position="142"/>
        <end position="167"/>
    </location>
</feature>
<evidence type="ECO:0000313" key="3">
    <source>
        <dbReference type="EMBL" id="CAB4576389.1"/>
    </source>
</evidence>
<protein>
    <submittedName>
        <fullName evidence="3">Unannotated protein</fullName>
    </submittedName>
</protein>
<reference evidence="3" key="1">
    <citation type="submission" date="2020-05" db="EMBL/GenBank/DDBJ databases">
        <authorList>
            <person name="Chiriac C."/>
            <person name="Salcher M."/>
            <person name="Ghai R."/>
            <person name="Kavagutti S V."/>
        </authorList>
    </citation>
    <scope>NUCLEOTIDE SEQUENCE</scope>
</reference>
<feature type="transmembrane region" description="Helical" evidence="1">
    <location>
        <begin position="94"/>
        <end position="122"/>
    </location>
</feature>